<dbReference type="GO" id="GO:0004497">
    <property type="term" value="F:monooxygenase activity"/>
    <property type="evidence" value="ECO:0007669"/>
    <property type="project" value="UniProtKB-KW"/>
</dbReference>
<dbReference type="CDD" id="cd11060">
    <property type="entry name" value="CYP57A1-like"/>
    <property type="match status" value="1"/>
</dbReference>
<dbReference type="InterPro" id="IPR050121">
    <property type="entry name" value="Cytochrome_P450_monoxygenase"/>
</dbReference>
<keyword evidence="3 5" id="KW-0479">Metal-binding</keyword>
<proteinExistence type="inferred from homology"/>
<dbReference type="InterPro" id="IPR036396">
    <property type="entry name" value="Cyt_P450_sf"/>
</dbReference>
<evidence type="ECO:0000256" key="5">
    <source>
        <dbReference type="PIRSR" id="PIRSR602403-1"/>
    </source>
</evidence>
<keyword evidence="6" id="KW-0503">Monooxygenase</keyword>
<keyword evidence="4 5" id="KW-0408">Iron</keyword>
<dbReference type="PRINTS" id="PR00385">
    <property type="entry name" value="P450"/>
</dbReference>
<keyword evidence="7" id="KW-0812">Transmembrane</keyword>
<feature type="binding site" description="axial binding residue" evidence="5">
    <location>
        <position position="470"/>
    </location>
    <ligand>
        <name>heme</name>
        <dbReference type="ChEBI" id="CHEBI:30413"/>
    </ligand>
    <ligandPart>
        <name>Fe</name>
        <dbReference type="ChEBI" id="CHEBI:18248"/>
    </ligandPart>
</feature>
<dbReference type="InterPro" id="IPR017972">
    <property type="entry name" value="Cyt_P450_CS"/>
</dbReference>
<dbReference type="SUPFAM" id="SSF48264">
    <property type="entry name" value="Cytochrome P450"/>
    <property type="match status" value="1"/>
</dbReference>
<feature type="transmembrane region" description="Helical" evidence="7">
    <location>
        <begin position="313"/>
        <end position="339"/>
    </location>
</feature>
<dbReference type="PANTHER" id="PTHR24305">
    <property type="entry name" value="CYTOCHROME P450"/>
    <property type="match status" value="1"/>
</dbReference>
<evidence type="ECO:0000256" key="3">
    <source>
        <dbReference type="ARBA" id="ARBA00022723"/>
    </source>
</evidence>
<keyword evidence="9" id="KW-1185">Reference proteome</keyword>
<dbReference type="Proteomes" id="UP001166286">
    <property type="component" value="Unassembled WGS sequence"/>
</dbReference>
<protein>
    <recommendedName>
        <fullName evidence="10">Pisatin demethylase</fullName>
    </recommendedName>
</protein>
<dbReference type="InterPro" id="IPR002403">
    <property type="entry name" value="Cyt_P450_E_grp-IV"/>
</dbReference>
<keyword evidence="7" id="KW-0472">Membrane</keyword>
<dbReference type="PROSITE" id="PS00086">
    <property type="entry name" value="CYTOCHROME_P450"/>
    <property type="match status" value="1"/>
</dbReference>
<comment type="cofactor">
    <cofactor evidence="1 5">
        <name>heme</name>
        <dbReference type="ChEBI" id="CHEBI:30413"/>
    </cofactor>
</comment>
<comment type="caution">
    <text evidence="8">The sequence shown here is derived from an EMBL/GenBank/DDBJ whole genome shotgun (WGS) entry which is preliminary data.</text>
</comment>
<evidence type="ECO:0000256" key="4">
    <source>
        <dbReference type="ARBA" id="ARBA00023004"/>
    </source>
</evidence>
<evidence type="ECO:0000313" key="9">
    <source>
        <dbReference type="Proteomes" id="UP001166286"/>
    </source>
</evidence>
<gene>
    <name evidence="8" type="ORF">JMJ35_009256</name>
</gene>
<name>A0AA39QS33_9LECA</name>
<evidence type="ECO:0000256" key="1">
    <source>
        <dbReference type="ARBA" id="ARBA00001971"/>
    </source>
</evidence>
<dbReference type="InterPro" id="IPR001128">
    <property type="entry name" value="Cyt_P450"/>
</dbReference>
<dbReference type="PRINTS" id="PR00465">
    <property type="entry name" value="EP450IV"/>
</dbReference>
<evidence type="ECO:0000256" key="6">
    <source>
        <dbReference type="RuleBase" id="RU000461"/>
    </source>
</evidence>
<dbReference type="GO" id="GO:0016705">
    <property type="term" value="F:oxidoreductase activity, acting on paired donors, with incorporation or reduction of molecular oxygen"/>
    <property type="evidence" value="ECO:0007669"/>
    <property type="project" value="InterPro"/>
</dbReference>
<keyword evidence="6" id="KW-0560">Oxidoreductase</keyword>
<evidence type="ECO:0000313" key="8">
    <source>
        <dbReference type="EMBL" id="KAK0508172.1"/>
    </source>
</evidence>
<organism evidence="8 9">
    <name type="scientific">Cladonia borealis</name>
    <dbReference type="NCBI Taxonomy" id="184061"/>
    <lineage>
        <taxon>Eukaryota</taxon>
        <taxon>Fungi</taxon>
        <taxon>Dikarya</taxon>
        <taxon>Ascomycota</taxon>
        <taxon>Pezizomycotina</taxon>
        <taxon>Lecanoromycetes</taxon>
        <taxon>OSLEUM clade</taxon>
        <taxon>Lecanoromycetidae</taxon>
        <taxon>Lecanorales</taxon>
        <taxon>Lecanorineae</taxon>
        <taxon>Cladoniaceae</taxon>
        <taxon>Cladonia</taxon>
    </lineage>
</organism>
<dbReference type="FunFam" id="1.10.630.10:FF:000050">
    <property type="entry name" value="Cytochrome P450 monooxygenase"/>
    <property type="match status" value="1"/>
</dbReference>
<dbReference type="Pfam" id="PF00067">
    <property type="entry name" value="p450"/>
    <property type="match status" value="1"/>
</dbReference>
<evidence type="ECO:0008006" key="10">
    <source>
        <dbReference type="Google" id="ProtNLM"/>
    </source>
</evidence>
<dbReference type="EMBL" id="JAFEKC020000021">
    <property type="protein sequence ID" value="KAK0508172.1"/>
    <property type="molecule type" value="Genomic_DNA"/>
</dbReference>
<keyword evidence="5 6" id="KW-0349">Heme</keyword>
<comment type="similarity">
    <text evidence="2 6">Belongs to the cytochrome P450 family.</text>
</comment>
<evidence type="ECO:0000256" key="2">
    <source>
        <dbReference type="ARBA" id="ARBA00010617"/>
    </source>
</evidence>
<reference evidence="8" key="1">
    <citation type="submission" date="2023-03" db="EMBL/GenBank/DDBJ databases">
        <title>Complete genome of Cladonia borealis.</title>
        <authorList>
            <person name="Park H."/>
        </authorList>
    </citation>
    <scope>NUCLEOTIDE SEQUENCE</scope>
    <source>
        <strain evidence="8">ANT050790</strain>
    </source>
</reference>
<sequence>MIEEILSTLLRHWPTAILILTIAYLAKNRYHNGLQKYPGPVLASLTDWWRFFDVLGRRPDITHIDLHRKHGDIIRYGPNALSFANPHALKTIYGLNKGFIKSDFYPVQQAMSKGERLPSLFSTTDEQYHAELRRCVNSAFSMSSLVQYEPSVDITTAKYLEQTEALFASKNKVCDFAEWLQYYAFDVIGEITYSKRHGFIDSGKDVDGMVGYLGKLFSYVAPVGQLPLLDRLLLKNPILRFLDKHNIMSFTFPVVTFAKARMAERLSEIEHEKSKGNTAAANGPIAGNRRGDLLSMFLKAKEERPDFFHDGRVLTMAVSMAFAGSETTAISLAAVFYFLCKNPRAYAKLMEELDQAIENGTIEDRVTTTWAESQKLPYLDACIKEAFRLHPAPGLVIERVVPKQGVEICGEMIPGGTIVGCNAWVIHRRAEIYGDDVEAYRPERWLEANPEARKKMEGCMLQFGMGARTCIGRNISLLEIYKLIPSFLRRFQVQLADPTKEWKLHNAWFVKQLDFNTTFQPRRTATAK</sequence>
<dbReference type="GO" id="GO:0005506">
    <property type="term" value="F:iron ion binding"/>
    <property type="evidence" value="ECO:0007669"/>
    <property type="project" value="InterPro"/>
</dbReference>
<evidence type="ECO:0000256" key="7">
    <source>
        <dbReference type="SAM" id="Phobius"/>
    </source>
</evidence>
<dbReference type="PANTHER" id="PTHR24305:SF232">
    <property type="entry name" value="P450, PUTATIVE (EUROFUNG)-RELATED"/>
    <property type="match status" value="1"/>
</dbReference>
<keyword evidence="7" id="KW-1133">Transmembrane helix</keyword>
<dbReference type="AlphaFoldDB" id="A0AA39QS33"/>
<dbReference type="Gene3D" id="1.10.630.10">
    <property type="entry name" value="Cytochrome P450"/>
    <property type="match status" value="1"/>
</dbReference>
<dbReference type="GO" id="GO:0020037">
    <property type="term" value="F:heme binding"/>
    <property type="evidence" value="ECO:0007669"/>
    <property type="project" value="InterPro"/>
</dbReference>
<accession>A0AA39QS33</accession>